<sequence>MLEVQELRIDMMIIILIHGLKKGFFALALARDPPEDVEQLMRMAQKYIDEEDMNVMKDGERQQKRGQDRGRDRRMRLEKDREPPYLPKYRRYTPLATTRVWTLMMVEKANVLPWPKHTRLTLTKNTRVNIVNSIERGDTT</sequence>
<comment type="caution">
    <text evidence="2">The sequence shown here is derived from an EMBL/GenBank/DDBJ whole genome shotgun (WGS) entry which is preliminary data.</text>
</comment>
<name>A0AAW2VTS6_9LAMI</name>
<accession>A0AAW2VTS6</accession>
<protein>
    <submittedName>
        <fullName evidence="2">Uncharacterized protein</fullName>
    </submittedName>
</protein>
<feature type="compositionally biased region" description="Basic and acidic residues" evidence="1">
    <location>
        <begin position="54"/>
        <end position="83"/>
    </location>
</feature>
<gene>
    <name evidence="2" type="ORF">Slati_2641200</name>
</gene>
<proteinExistence type="predicted"/>
<dbReference type="EMBL" id="JACGWN010000009">
    <property type="protein sequence ID" value="KAL0433069.1"/>
    <property type="molecule type" value="Genomic_DNA"/>
</dbReference>
<reference evidence="2" key="2">
    <citation type="journal article" date="2024" name="Plant">
        <title>Genomic evolution and insights into agronomic trait innovations of Sesamum species.</title>
        <authorList>
            <person name="Miao H."/>
            <person name="Wang L."/>
            <person name="Qu L."/>
            <person name="Liu H."/>
            <person name="Sun Y."/>
            <person name="Le M."/>
            <person name="Wang Q."/>
            <person name="Wei S."/>
            <person name="Zheng Y."/>
            <person name="Lin W."/>
            <person name="Duan Y."/>
            <person name="Cao H."/>
            <person name="Xiong S."/>
            <person name="Wang X."/>
            <person name="Wei L."/>
            <person name="Li C."/>
            <person name="Ma Q."/>
            <person name="Ju M."/>
            <person name="Zhao R."/>
            <person name="Li G."/>
            <person name="Mu C."/>
            <person name="Tian Q."/>
            <person name="Mei H."/>
            <person name="Zhang T."/>
            <person name="Gao T."/>
            <person name="Zhang H."/>
        </authorList>
    </citation>
    <scope>NUCLEOTIDE SEQUENCE</scope>
    <source>
        <strain evidence="2">KEN1</strain>
    </source>
</reference>
<dbReference type="AlphaFoldDB" id="A0AAW2VTS6"/>
<feature type="region of interest" description="Disordered" evidence="1">
    <location>
        <begin position="52"/>
        <end position="85"/>
    </location>
</feature>
<organism evidence="2">
    <name type="scientific">Sesamum latifolium</name>
    <dbReference type="NCBI Taxonomy" id="2727402"/>
    <lineage>
        <taxon>Eukaryota</taxon>
        <taxon>Viridiplantae</taxon>
        <taxon>Streptophyta</taxon>
        <taxon>Embryophyta</taxon>
        <taxon>Tracheophyta</taxon>
        <taxon>Spermatophyta</taxon>
        <taxon>Magnoliopsida</taxon>
        <taxon>eudicotyledons</taxon>
        <taxon>Gunneridae</taxon>
        <taxon>Pentapetalae</taxon>
        <taxon>asterids</taxon>
        <taxon>lamiids</taxon>
        <taxon>Lamiales</taxon>
        <taxon>Pedaliaceae</taxon>
        <taxon>Sesamum</taxon>
    </lineage>
</organism>
<evidence type="ECO:0000256" key="1">
    <source>
        <dbReference type="SAM" id="MobiDB-lite"/>
    </source>
</evidence>
<evidence type="ECO:0000313" key="2">
    <source>
        <dbReference type="EMBL" id="KAL0433069.1"/>
    </source>
</evidence>
<reference evidence="2" key="1">
    <citation type="submission" date="2020-06" db="EMBL/GenBank/DDBJ databases">
        <authorList>
            <person name="Li T."/>
            <person name="Hu X."/>
            <person name="Zhang T."/>
            <person name="Song X."/>
            <person name="Zhang H."/>
            <person name="Dai N."/>
            <person name="Sheng W."/>
            <person name="Hou X."/>
            <person name="Wei L."/>
        </authorList>
    </citation>
    <scope>NUCLEOTIDE SEQUENCE</scope>
    <source>
        <strain evidence="2">KEN1</strain>
        <tissue evidence="2">Leaf</tissue>
    </source>
</reference>